<sequence length="234" mass="25462">MSASDRTEFDVCPRRDSYFPETHEPSMGEKISGQVEQVVGKMTNNPDKILEGESKKTGQPISESTLERPEESHPSSSKNSFNDNEEEVTPINPDLDRNTNVETQGAHHRHDRKSHERGEDIPPPPPDINPYAIAPGPRHPRSSDIRSNENTKPNLNLESSVEKATEIPLPPSHQISFAYHVPPTPDAKGDKSSGYLVHGGLPSSGQGLSDTGLGKGEGGVLDRTIVQPPMGNNV</sequence>
<evidence type="ECO:0000313" key="3">
    <source>
        <dbReference type="EMBL" id="WWC62898.1"/>
    </source>
</evidence>
<evidence type="ECO:0000313" key="4">
    <source>
        <dbReference type="Proteomes" id="UP000078595"/>
    </source>
</evidence>
<reference evidence="2" key="1">
    <citation type="submission" date="2013-07" db="EMBL/GenBank/DDBJ databases">
        <title>The Genome Sequence of Cryptococcus dejecticola CBS10117.</title>
        <authorList>
            <consortium name="The Broad Institute Genome Sequencing Platform"/>
            <person name="Cuomo C."/>
            <person name="Litvintseva A."/>
            <person name="Chen Y."/>
            <person name="Heitman J."/>
            <person name="Sun S."/>
            <person name="Springer D."/>
            <person name="Dromer F."/>
            <person name="Young S.K."/>
            <person name="Zeng Q."/>
            <person name="Gargeya S."/>
            <person name="Fitzgerald M."/>
            <person name="Abouelleil A."/>
            <person name="Alvarado L."/>
            <person name="Berlin A.M."/>
            <person name="Chapman S.B."/>
            <person name="Dewar J."/>
            <person name="Goldberg J."/>
            <person name="Griggs A."/>
            <person name="Gujja S."/>
            <person name="Hansen M."/>
            <person name="Howarth C."/>
            <person name="Imamovic A."/>
            <person name="Larimer J."/>
            <person name="McCowan C."/>
            <person name="Murphy C."/>
            <person name="Pearson M."/>
            <person name="Priest M."/>
            <person name="Roberts A."/>
            <person name="Saif S."/>
            <person name="Shea T."/>
            <person name="Sykes S."/>
            <person name="Wortman J."/>
            <person name="Nusbaum C."/>
            <person name="Birren B."/>
        </authorList>
    </citation>
    <scope>NUCLEOTIDE SEQUENCE [LARGE SCALE GENOMIC DNA]</scope>
    <source>
        <strain evidence="2">CBS 10117</strain>
    </source>
</reference>
<dbReference type="GeneID" id="28968760"/>
<dbReference type="AlphaFoldDB" id="A0A1A6A2D5"/>
<dbReference type="OrthoDB" id="2564746at2759"/>
<dbReference type="EMBL" id="CP144535">
    <property type="protein sequence ID" value="WWC62898.1"/>
    <property type="molecule type" value="Genomic_DNA"/>
</dbReference>
<accession>A0A1A6A2D5</accession>
<dbReference type="RefSeq" id="XP_018262046.1">
    <property type="nucleotide sequence ID" value="XM_018408355.1"/>
</dbReference>
<feature type="compositionally biased region" description="Polar residues" evidence="1">
    <location>
        <begin position="150"/>
        <end position="159"/>
    </location>
</feature>
<dbReference type="KEGG" id="kdj:28968760"/>
<organism evidence="2">
    <name type="scientific">Kwoniella dejecticola CBS 10117</name>
    <dbReference type="NCBI Taxonomy" id="1296121"/>
    <lineage>
        <taxon>Eukaryota</taxon>
        <taxon>Fungi</taxon>
        <taxon>Dikarya</taxon>
        <taxon>Basidiomycota</taxon>
        <taxon>Agaricomycotina</taxon>
        <taxon>Tremellomycetes</taxon>
        <taxon>Tremellales</taxon>
        <taxon>Cryptococcaceae</taxon>
        <taxon>Kwoniella</taxon>
    </lineage>
</organism>
<feature type="compositionally biased region" description="Basic and acidic residues" evidence="1">
    <location>
        <begin position="1"/>
        <end position="27"/>
    </location>
</feature>
<proteinExistence type="predicted"/>
<evidence type="ECO:0000256" key="1">
    <source>
        <dbReference type="SAM" id="MobiDB-lite"/>
    </source>
</evidence>
<evidence type="ECO:0000313" key="2">
    <source>
        <dbReference type="EMBL" id="OBR84204.1"/>
    </source>
</evidence>
<gene>
    <name evidence="2" type="ORF">I303_05061</name>
    <name evidence="3" type="ORF">I303_105496</name>
</gene>
<keyword evidence="4" id="KW-1185">Reference proteome</keyword>
<feature type="region of interest" description="Disordered" evidence="1">
    <location>
        <begin position="1"/>
        <end position="234"/>
    </location>
</feature>
<reference evidence="3" key="3">
    <citation type="submission" date="2024-02" db="EMBL/GenBank/DDBJ databases">
        <title>Comparative genomics of Cryptococcus and Kwoniella reveals pathogenesis evolution and contrasting modes of karyotype evolution via chromosome fusion or intercentromeric recombination.</title>
        <authorList>
            <person name="Coelho M.A."/>
            <person name="David-Palma M."/>
            <person name="Shea T."/>
            <person name="Bowers K."/>
            <person name="McGinley-Smith S."/>
            <person name="Mohammad A.W."/>
            <person name="Gnirke A."/>
            <person name="Yurkov A.M."/>
            <person name="Nowrousian M."/>
            <person name="Sun S."/>
            <person name="Cuomo C.A."/>
            <person name="Heitman J."/>
        </authorList>
    </citation>
    <scope>NUCLEOTIDE SEQUENCE</scope>
    <source>
        <strain evidence="3">CBS 10117</strain>
    </source>
</reference>
<name>A0A1A6A2D5_9TREE</name>
<dbReference type="VEuPathDB" id="FungiDB:I303_05061"/>
<dbReference type="EMBL" id="KI894032">
    <property type="protein sequence ID" value="OBR84204.1"/>
    <property type="molecule type" value="Genomic_DNA"/>
</dbReference>
<reference evidence="3" key="2">
    <citation type="submission" date="2013-07" db="EMBL/GenBank/DDBJ databases">
        <authorList>
            <consortium name="The Broad Institute Genome Sequencing Platform"/>
            <person name="Cuomo C."/>
            <person name="Litvintseva A."/>
            <person name="Chen Y."/>
            <person name="Heitman J."/>
            <person name="Sun S."/>
            <person name="Springer D."/>
            <person name="Dromer F."/>
            <person name="Young S.K."/>
            <person name="Zeng Q."/>
            <person name="Gargeya S."/>
            <person name="Fitzgerald M."/>
            <person name="Abouelleil A."/>
            <person name="Alvarado L."/>
            <person name="Berlin A.M."/>
            <person name="Chapman S.B."/>
            <person name="Dewar J."/>
            <person name="Goldberg J."/>
            <person name="Griggs A."/>
            <person name="Gujja S."/>
            <person name="Hansen M."/>
            <person name="Howarth C."/>
            <person name="Imamovic A."/>
            <person name="Larimer J."/>
            <person name="McCowan C."/>
            <person name="Murphy C."/>
            <person name="Pearson M."/>
            <person name="Priest M."/>
            <person name="Roberts A."/>
            <person name="Saif S."/>
            <person name="Shea T."/>
            <person name="Sykes S."/>
            <person name="Wortman J."/>
            <person name="Nusbaum C."/>
            <person name="Birren B."/>
        </authorList>
    </citation>
    <scope>NUCLEOTIDE SEQUENCE</scope>
    <source>
        <strain evidence="3">CBS 10117</strain>
    </source>
</reference>
<dbReference type="Proteomes" id="UP000078595">
    <property type="component" value="Chromosome 6"/>
</dbReference>
<protein>
    <submittedName>
        <fullName evidence="2">Uncharacterized protein</fullName>
    </submittedName>
</protein>